<name>A0A7S4SGX1_9DINO</name>
<dbReference type="SUPFAM" id="SSF56784">
    <property type="entry name" value="HAD-like"/>
    <property type="match status" value="1"/>
</dbReference>
<evidence type="ECO:0000313" key="2">
    <source>
        <dbReference type="EMBL" id="CAE4645340.1"/>
    </source>
</evidence>
<proteinExistence type="predicted"/>
<sequence length="298" mass="32408">MGDATSKAVELAQEDGAFLSDSPRSNSSADSRPLRSPGNGTLLIFDWDDTLLSSTAVAAGNATAEQLLQLQQTVVSLLRLSMSLGETMIVTNGNATWVRDSSQRFLPGVAPTLADIEVVSARALYENMYPGDPFAWKREAFYRLLERRLAQGGPGAKTTNLVVLGDSPAEMEAAHQATKVLGSSVLVKTVKFREVPTIQQLMGQLNRVRQDLRDIVDTGRPLSKRLEQRRLTPTLTPMTSWGSAWRLVATADWGRPVPLMARDLVVKDEGVPAGEMSAWVLLLGDKIASMTKSMVLKS</sequence>
<dbReference type="EMBL" id="HBNR01070693">
    <property type="protein sequence ID" value="CAE4645340.1"/>
    <property type="molecule type" value="Transcribed_RNA"/>
</dbReference>
<reference evidence="2" key="1">
    <citation type="submission" date="2021-01" db="EMBL/GenBank/DDBJ databases">
        <authorList>
            <person name="Corre E."/>
            <person name="Pelletier E."/>
            <person name="Niang G."/>
            <person name="Scheremetjew M."/>
            <person name="Finn R."/>
            <person name="Kale V."/>
            <person name="Holt S."/>
            <person name="Cochrane G."/>
            <person name="Meng A."/>
            <person name="Brown T."/>
            <person name="Cohen L."/>
        </authorList>
    </citation>
    <scope>NUCLEOTIDE SEQUENCE</scope>
    <source>
        <strain evidence="2">CCMP3105</strain>
    </source>
</reference>
<dbReference type="PANTHER" id="PTHR38899">
    <property type="entry name" value="DOMAIN OOKINETE PROTEIN, PUTATIVE-RELATED"/>
    <property type="match status" value="1"/>
</dbReference>
<protein>
    <submittedName>
        <fullName evidence="2">Uncharacterized protein</fullName>
    </submittedName>
</protein>
<evidence type="ECO:0000256" key="1">
    <source>
        <dbReference type="SAM" id="MobiDB-lite"/>
    </source>
</evidence>
<feature type="compositionally biased region" description="Low complexity" evidence="1">
    <location>
        <begin position="20"/>
        <end position="31"/>
    </location>
</feature>
<organism evidence="2">
    <name type="scientific">Alexandrium monilatum</name>
    <dbReference type="NCBI Taxonomy" id="311494"/>
    <lineage>
        <taxon>Eukaryota</taxon>
        <taxon>Sar</taxon>
        <taxon>Alveolata</taxon>
        <taxon>Dinophyceae</taxon>
        <taxon>Gonyaulacales</taxon>
        <taxon>Pyrocystaceae</taxon>
        <taxon>Alexandrium</taxon>
    </lineage>
</organism>
<dbReference type="PANTHER" id="PTHR38899:SF1">
    <property type="entry name" value="PROTEIN KINASE"/>
    <property type="match status" value="1"/>
</dbReference>
<dbReference type="InterPro" id="IPR036412">
    <property type="entry name" value="HAD-like_sf"/>
</dbReference>
<dbReference type="AlphaFoldDB" id="A0A7S4SGX1"/>
<accession>A0A7S4SGX1</accession>
<feature type="region of interest" description="Disordered" evidence="1">
    <location>
        <begin position="1"/>
        <end position="35"/>
    </location>
</feature>
<gene>
    <name evidence="2" type="ORF">AMON00008_LOCUS50070</name>
</gene>